<feature type="compositionally biased region" description="Low complexity" evidence="1">
    <location>
        <begin position="266"/>
        <end position="287"/>
    </location>
</feature>
<dbReference type="InterPro" id="IPR042099">
    <property type="entry name" value="ANL_N_sf"/>
</dbReference>
<dbReference type="Gene3D" id="3.40.50.12780">
    <property type="entry name" value="N-terminal domain of ligase-like"/>
    <property type="match status" value="1"/>
</dbReference>
<evidence type="ECO:0000313" key="3">
    <source>
        <dbReference type="EMBL" id="MBA8952481.1"/>
    </source>
</evidence>
<feature type="domain" description="AMP-dependent synthetase/ligase" evidence="2">
    <location>
        <begin position="11"/>
        <end position="223"/>
    </location>
</feature>
<accession>A0A7W3QMG5</accession>
<dbReference type="InterPro" id="IPR000873">
    <property type="entry name" value="AMP-dep_synth/lig_dom"/>
</dbReference>
<dbReference type="EMBL" id="JACJIA010000005">
    <property type="protein sequence ID" value="MBA8952481.1"/>
    <property type="molecule type" value="Genomic_DNA"/>
</dbReference>
<evidence type="ECO:0000256" key="1">
    <source>
        <dbReference type="SAM" id="MobiDB-lite"/>
    </source>
</evidence>
<dbReference type="InterPro" id="IPR050237">
    <property type="entry name" value="ATP-dep_AMP-bd_enzyme"/>
</dbReference>
<reference evidence="3 4" key="1">
    <citation type="submission" date="2020-08" db="EMBL/GenBank/DDBJ databases">
        <title>Genomic Encyclopedia of Type Strains, Phase IV (KMG-IV): sequencing the most valuable type-strain genomes for metagenomic binning, comparative biology and taxonomic classification.</title>
        <authorList>
            <person name="Goeker M."/>
        </authorList>
    </citation>
    <scope>NUCLEOTIDE SEQUENCE [LARGE SCALE GENOMIC DNA]</scope>
    <source>
        <strain evidence="3 4">DSM 44197</strain>
    </source>
</reference>
<feature type="region of interest" description="Disordered" evidence="1">
    <location>
        <begin position="266"/>
        <end position="330"/>
    </location>
</feature>
<proteinExistence type="predicted"/>
<protein>
    <submittedName>
        <fullName evidence="3">Acyl-coenzyme A synthetase/AMP-(Fatty) acid ligase</fullName>
    </submittedName>
</protein>
<feature type="compositionally biased region" description="Low complexity" evidence="1">
    <location>
        <begin position="294"/>
        <end position="330"/>
    </location>
</feature>
<evidence type="ECO:0000259" key="2">
    <source>
        <dbReference type="Pfam" id="PF00501"/>
    </source>
</evidence>
<sequence>MLLGDLAHRGATLWPDRTAFAWDGRGRTYRELHERVLRWRRLLAGGGVRHGDRIALLTVNAPEAIEAAFAASLLGAVVVPLNVRLAPDEIRFQVADAAARHAIVHPTLADLARAGGLTELTCWTPGPGLERDLAAAPGTDAPRPAPDAPVIQLYTSGTTGRPKGCLLTNRGWAAATANAVQAFGLTGDDVLLGALPLFHVAGYGAALGHLAVGGTVVLPPIRRPGRCGRWWPSTAPPSRSSRPAPAARCAWSSAWPAPNAPPPCAPCATSASTTGASTGPPRRATSSPSPPWPTSWSAPARSAARCRRSTWPSTARTAPARSASCCAAPA</sequence>
<keyword evidence="3" id="KW-0436">Ligase</keyword>
<dbReference type="GO" id="GO:0016874">
    <property type="term" value="F:ligase activity"/>
    <property type="evidence" value="ECO:0007669"/>
    <property type="project" value="UniProtKB-KW"/>
</dbReference>
<comment type="caution">
    <text evidence="3">The sequence shown here is derived from an EMBL/GenBank/DDBJ whole genome shotgun (WGS) entry which is preliminary data.</text>
</comment>
<keyword evidence="4" id="KW-1185">Reference proteome</keyword>
<organism evidence="3 4">
    <name type="scientific">Actinomadura namibiensis</name>
    <dbReference type="NCBI Taxonomy" id="182080"/>
    <lineage>
        <taxon>Bacteria</taxon>
        <taxon>Bacillati</taxon>
        <taxon>Actinomycetota</taxon>
        <taxon>Actinomycetes</taxon>
        <taxon>Streptosporangiales</taxon>
        <taxon>Thermomonosporaceae</taxon>
        <taxon>Actinomadura</taxon>
    </lineage>
</organism>
<dbReference type="Proteomes" id="UP000572680">
    <property type="component" value="Unassembled WGS sequence"/>
</dbReference>
<dbReference type="AlphaFoldDB" id="A0A7W3QMG5"/>
<dbReference type="PANTHER" id="PTHR43767:SF1">
    <property type="entry name" value="NONRIBOSOMAL PEPTIDE SYNTHASE PES1 (EUROFUNG)-RELATED"/>
    <property type="match status" value="1"/>
</dbReference>
<gene>
    <name evidence="3" type="ORF">HNR61_004127</name>
</gene>
<dbReference type="PANTHER" id="PTHR43767">
    <property type="entry name" value="LONG-CHAIN-FATTY-ACID--COA LIGASE"/>
    <property type="match status" value="1"/>
</dbReference>
<name>A0A7W3QMG5_ACTNM</name>
<evidence type="ECO:0000313" key="4">
    <source>
        <dbReference type="Proteomes" id="UP000572680"/>
    </source>
</evidence>
<dbReference type="SUPFAM" id="SSF56801">
    <property type="entry name" value="Acetyl-CoA synthetase-like"/>
    <property type="match status" value="1"/>
</dbReference>
<dbReference type="Pfam" id="PF00501">
    <property type="entry name" value="AMP-binding"/>
    <property type="match status" value="1"/>
</dbReference>